<proteinExistence type="predicted"/>
<dbReference type="Proteomes" id="UP000821845">
    <property type="component" value="Chromosome 1"/>
</dbReference>
<evidence type="ECO:0000313" key="2">
    <source>
        <dbReference type="Proteomes" id="UP000821845"/>
    </source>
</evidence>
<comment type="caution">
    <text evidence="1">The sequence shown here is derived from an EMBL/GenBank/DDBJ whole genome shotgun (WGS) entry which is preliminary data.</text>
</comment>
<evidence type="ECO:0000313" key="1">
    <source>
        <dbReference type="EMBL" id="KAH6945599.1"/>
    </source>
</evidence>
<keyword evidence="2" id="KW-1185">Reference proteome</keyword>
<protein>
    <submittedName>
        <fullName evidence="1">Uncharacterized protein</fullName>
    </submittedName>
</protein>
<accession>A0ACB7THJ0</accession>
<reference evidence="1" key="1">
    <citation type="submission" date="2020-05" db="EMBL/GenBank/DDBJ databases">
        <title>Large-scale comparative analyses of tick genomes elucidate their genetic diversity and vector capacities.</title>
        <authorList>
            <person name="Jia N."/>
            <person name="Wang J."/>
            <person name="Shi W."/>
            <person name="Du L."/>
            <person name="Sun Y."/>
            <person name="Zhan W."/>
            <person name="Jiang J."/>
            <person name="Wang Q."/>
            <person name="Zhang B."/>
            <person name="Ji P."/>
            <person name="Sakyi L.B."/>
            <person name="Cui X."/>
            <person name="Yuan T."/>
            <person name="Jiang B."/>
            <person name="Yang W."/>
            <person name="Lam T.T.-Y."/>
            <person name="Chang Q."/>
            <person name="Ding S."/>
            <person name="Wang X."/>
            <person name="Zhu J."/>
            <person name="Ruan X."/>
            <person name="Zhao L."/>
            <person name="Wei J."/>
            <person name="Que T."/>
            <person name="Du C."/>
            <person name="Cheng J."/>
            <person name="Dai P."/>
            <person name="Han X."/>
            <person name="Huang E."/>
            <person name="Gao Y."/>
            <person name="Liu J."/>
            <person name="Shao H."/>
            <person name="Ye R."/>
            <person name="Li L."/>
            <person name="Wei W."/>
            <person name="Wang X."/>
            <person name="Wang C."/>
            <person name="Yang T."/>
            <person name="Huo Q."/>
            <person name="Li W."/>
            <person name="Guo W."/>
            <person name="Chen H."/>
            <person name="Zhou L."/>
            <person name="Ni X."/>
            <person name="Tian J."/>
            <person name="Zhou Y."/>
            <person name="Sheng Y."/>
            <person name="Liu T."/>
            <person name="Pan Y."/>
            <person name="Xia L."/>
            <person name="Li J."/>
            <person name="Zhao F."/>
            <person name="Cao W."/>
        </authorList>
    </citation>
    <scope>NUCLEOTIDE SEQUENCE</scope>
    <source>
        <strain evidence="1">Hyas-2018</strain>
    </source>
</reference>
<gene>
    <name evidence="1" type="ORF">HPB50_009283</name>
</gene>
<name>A0ACB7THJ0_HYAAI</name>
<sequence length="224" mass="24481">MELRHVARSTKYNTRCRQARRAGQRVHSPAEVGLHRTNYLESGTVAVQGSALLSDRRRRSGNQVQSVSCLSVAASEPSAISSTVDNVVYVGAPTLVWLRGEAGSQGEKGVGGPALGCMCRADAGERVRRRFGPLRAPFASLGFREITGHDQGARRRLCPPSPAASSPLLFLVRVVPTWRKVRVVVQRRPTPLSRSSRATHARVAWSRSQYAAATKQLSERVAFR</sequence>
<dbReference type="EMBL" id="CM023481">
    <property type="protein sequence ID" value="KAH6945599.1"/>
    <property type="molecule type" value="Genomic_DNA"/>
</dbReference>
<organism evidence="1 2">
    <name type="scientific">Hyalomma asiaticum</name>
    <name type="common">Tick</name>
    <dbReference type="NCBI Taxonomy" id="266040"/>
    <lineage>
        <taxon>Eukaryota</taxon>
        <taxon>Metazoa</taxon>
        <taxon>Ecdysozoa</taxon>
        <taxon>Arthropoda</taxon>
        <taxon>Chelicerata</taxon>
        <taxon>Arachnida</taxon>
        <taxon>Acari</taxon>
        <taxon>Parasitiformes</taxon>
        <taxon>Ixodida</taxon>
        <taxon>Ixodoidea</taxon>
        <taxon>Ixodidae</taxon>
        <taxon>Hyalomminae</taxon>
        <taxon>Hyalomma</taxon>
    </lineage>
</organism>